<dbReference type="OrthoDB" id="2442407at2759"/>
<protein>
    <submittedName>
        <fullName evidence="2">13311_t:CDS:1</fullName>
    </submittedName>
</protein>
<accession>A0A9N9BL32</accession>
<dbReference type="Proteomes" id="UP000789831">
    <property type="component" value="Unassembled WGS sequence"/>
</dbReference>
<feature type="non-terminal residue" evidence="2">
    <location>
        <position position="1"/>
    </location>
</feature>
<evidence type="ECO:0000313" key="3">
    <source>
        <dbReference type="Proteomes" id="UP000789831"/>
    </source>
</evidence>
<comment type="caution">
    <text evidence="2">The sequence shown here is derived from an EMBL/GenBank/DDBJ whole genome shotgun (WGS) entry which is preliminary data.</text>
</comment>
<sequence length="403" mass="47918">PGIKFLKDNSLRLIVGYNTIQVWGYSEKITYELLYIWSLWSNQEYKDKKINSFKIIRDDKKELEILLKLETDDIITITIPKKALSEQMTDEQVFLDNLDAFDFLYSICQVDSIARDNQLKKILMATEKMLIKKIESQKIEFSFWRCLDLNHQIVIKFIEKGSVRIIESFLSKRYIEHKDQQSIKTLEFGLHVPFFVNKKTGVNVLSIAIDKGKLEMIQALMDYYLSWGSYDIGYMSLFSESLPNFYKKFPGLDEPWKMENSMETIYFWLNGRWDYLDKWDFWPIHFLSIFGGFFLVIVTQNMLIAFMSKIYDDIKKREEQNSKRAIAHILSETLPIHEIAKPFWSILLIRILRIFIPRALLLSFLNKKKLIEPSRPRVLYFAADPEYINKYRRKYAALLVDDE</sequence>
<gene>
    <name evidence="2" type="ORF">AGERDE_LOCUS7464</name>
</gene>
<reference evidence="2" key="1">
    <citation type="submission" date="2021-06" db="EMBL/GenBank/DDBJ databases">
        <authorList>
            <person name="Kallberg Y."/>
            <person name="Tangrot J."/>
            <person name="Rosling A."/>
        </authorList>
    </citation>
    <scope>NUCLEOTIDE SEQUENCE</scope>
    <source>
        <strain evidence="2">MT106</strain>
    </source>
</reference>
<name>A0A9N9BL32_9GLOM</name>
<keyword evidence="1" id="KW-1133">Transmembrane helix</keyword>
<keyword evidence="1" id="KW-0472">Membrane</keyword>
<dbReference type="EMBL" id="CAJVPL010001367">
    <property type="protein sequence ID" value="CAG8567394.1"/>
    <property type="molecule type" value="Genomic_DNA"/>
</dbReference>
<dbReference type="AlphaFoldDB" id="A0A9N9BL32"/>
<feature type="transmembrane region" description="Helical" evidence="1">
    <location>
        <begin position="286"/>
        <end position="307"/>
    </location>
</feature>
<evidence type="ECO:0000313" key="2">
    <source>
        <dbReference type="EMBL" id="CAG8567394.1"/>
    </source>
</evidence>
<organism evidence="2 3">
    <name type="scientific">Ambispora gerdemannii</name>
    <dbReference type="NCBI Taxonomy" id="144530"/>
    <lineage>
        <taxon>Eukaryota</taxon>
        <taxon>Fungi</taxon>
        <taxon>Fungi incertae sedis</taxon>
        <taxon>Mucoromycota</taxon>
        <taxon>Glomeromycotina</taxon>
        <taxon>Glomeromycetes</taxon>
        <taxon>Archaeosporales</taxon>
        <taxon>Ambisporaceae</taxon>
        <taxon>Ambispora</taxon>
    </lineage>
</organism>
<proteinExistence type="predicted"/>
<keyword evidence="3" id="KW-1185">Reference proteome</keyword>
<evidence type="ECO:0000256" key="1">
    <source>
        <dbReference type="SAM" id="Phobius"/>
    </source>
</evidence>
<keyword evidence="1" id="KW-0812">Transmembrane</keyword>